<dbReference type="PANTHER" id="PTHR19303">
    <property type="entry name" value="TRANSPOSON"/>
    <property type="match status" value="1"/>
</dbReference>
<name>A0A3N4K1H8_9PEZI</name>
<feature type="region of interest" description="Disordered" evidence="1">
    <location>
        <begin position="520"/>
        <end position="546"/>
    </location>
</feature>
<dbReference type="InterPro" id="IPR050863">
    <property type="entry name" value="CenT-Element_Derived"/>
</dbReference>
<dbReference type="AlphaFoldDB" id="A0A3N4K1H8"/>
<dbReference type="GO" id="GO:0003677">
    <property type="term" value="F:DNA binding"/>
    <property type="evidence" value="ECO:0007669"/>
    <property type="project" value="TreeGrafter"/>
</dbReference>
<proteinExistence type="predicted"/>
<evidence type="ECO:0000313" key="4">
    <source>
        <dbReference type="Proteomes" id="UP000276215"/>
    </source>
</evidence>
<sequence>MGLGASEKVIEVIRHPRQNGSLIYTNQGNIKIKYMIVIRKKTKAKLDGTREFATVIEGICGDGTPLEAPCIILKAKEFQSEWFKNLHGVPPRTLFGKSPNGWTDEKMGARFLKRNFGPDSESAVKAQEEYRLLIFDGHNSHVNSQFLSYCLDNKVIPLCLPPHTTHRLQPLDVAIFSSYKHFYRKEIRQRWAQREWGVGKENFFEIVSLARQRSFTATNILSAFRNTGLIPFDKDIVLYNIPNPNSPPHTPHCEPQEDLPPPGHLDRLTAEEMTQFSTPTTIRQLRYQEHLLQGAEWGYHSNSLQGWKRHTIFNNIAHAAHHSMLQAEDRKHEITTILAAERREREKRKRKRQRIPAEGRPWLDQSDINEFFANQEEERIRKAKAKEERIEKAIGRQHTLLREVERKRVRAAEHEQQSTLPRTWKTSYQHEQEQKKLEKKLAALLEEQRSLPPAGQNRVDSSNRFSEGGVGETLGGVRVERVGEAGVDGAGVDGAGVDGAGVDGAGVGRQSWLYQAEPRCFEGDEEMDEDNSSEESDTATPGPVIF</sequence>
<feature type="region of interest" description="Disordered" evidence="1">
    <location>
        <begin position="449"/>
        <end position="471"/>
    </location>
</feature>
<accession>A0A3N4K1H8</accession>
<dbReference type="Pfam" id="PF03184">
    <property type="entry name" value="DDE_1"/>
    <property type="match status" value="1"/>
</dbReference>
<reference evidence="3 4" key="1">
    <citation type="journal article" date="2018" name="Nat. Ecol. Evol.">
        <title>Pezizomycetes genomes reveal the molecular basis of ectomycorrhizal truffle lifestyle.</title>
        <authorList>
            <person name="Murat C."/>
            <person name="Payen T."/>
            <person name="Noel B."/>
            <person name="Kuo A."/>
            <person name="Morin E."/>
            <person name="Chen J."/>
            <person name="Kohler A."/>
            <person name="Krizsan K."/>
            <person name="Balestrini R."/>
            <person name="Da Silva C."/>
            <person name="Montanini B."/>
            <person name="Hainaut M."/>
            <person name="Levati E."/>
            <person name="Barry K.W."/>
            <person name="Belfiori B."/>
            <person name="Cichocki N."/>
            <person name="Clum A."/>
            <person name="Dockter R.B."/>
            <person name="Fauchery L."/>
            <person name="Guy J."/>
            <person name="Iotti M."/>
            <person name="Le Tacon F."/>
            <person name="Lindquist E.A."/>
            <person name="Lipzen A."/>
            <person name="Malagnac F."/>
            <person name="Mello A."/>
            <person name="Molinier V."/>
            <person name="Miyauchi S."/>
            <person name="Poulain J."/>
            <person name="Riccioni C."/>
            <person name="Rubini A."/>
            <person name="Sitrit Y."/>
            <person name="Splivallo R."/>
            <person name="Traeger S."/>
            <person name="Wang M."/>
            <person name="Zifcakova L."/>
            <person name="Wipf D."/>
            <person name="Zambonelli A."/>
            <person name="Paolocci F."/>
            <person name="Nowrousian M."/>
            <person name="Ottonello S."/>
            <person name="Baldrian P."/>
            <person name="Spatafora J.W."/>
            <person name="Henrissat B."/>
            <person name="Nagy L.G."/>
            <person name="Aury J.M."/>
            <person name="Wincker P."/>
            <person name="Grigoriev I.V."/>
            <person name="Bonfante P."/>
            <person name="Martin F.M."/>
        </authorList>
    </citation>
    <scope>NUCLEOTIDE SEQUENCE [LARGE SCALE GENOMIC DNA]</scope>
    <source>
        <strain evidence="3 4">120613-1</strain>
    </source>
</reference>
<dbReference type="OrthoDB" id="2917041at2759"/>
<dbReference type="InterPro" id="IPR004875">
    <property type="entry name" value="DDE_SF_endonuclease_dom"/>
</dbReference>
<dbReference type="GO" id="GO:0005634">
    <property type="term" value="C:nucleus"/>
    <property type="evidence" value="ECO:0007669"/>
    <property type="project" value="TreeGrafter"/>
</dbReference>
<dbReference type="PANTHER" id="PTHR19303:SF74">
    <property type="entry name" value="POGO TRANSPOSABLE ELEMENT WITH KRAB DOMAIN"/>
    <property type="match status" value="1"/>
</dbReference>
<dbReference type="EMBL" id="ML120358">
    <property type="protein sequence ID" value="RPB04427.1"/>
    <property type="molecule type" value="Genomic_DNA"/>
</dbReference>
<protein>
    <submittedName>
        <fullName evidence="3">DDE-domain-containing protein</fullName>
    </submittedName>
</protein>
<organism evidence="3 4">
    <name type="scientific">Choiromyces venosus 120613-1</name>
    <dbReference type="NCBI Taxonomy" id="1336337"/>
    <lineage>
        <taxon>Eukaryota</taxon>
        <taxon>Fungi</taxon>
        <taxon>Dikarya</taxon>
        <taxon>Ascomycota</taxon>
        <taxon>Pezizomycotina</taxon>
        <taxon>Pezizomycetes</taxon>
        <taxon>Pezizales</taxon>
        <taxon>Tuberaceae</taxon>
        <taxon>Choiromyces</taxon>
    </lineage>
</organism>
<gene>
    <name evidence="3" type="ORF">L873DRAFT_1353431</name>
</gene>
<evidence type="ECO:0000256" key="1">
    <source>
        <dbReference type="SAM" id="MobiDB-lite"/>
    </source>
</evidence>
<evidence type="ECO:0000313" key="3">
    <source>
        <dbReference type="EMBL" id="RPB04427.1"/>
    </source>
</evidence>
<dbReference type="Proteomes" id="UP000276215">
    <property type="component" value="Unassembled WGS sequence"/>
</dbReference>
<feature type="compositionally biased region" description="Acidic residues" evidence="1">
    <location>
        <begin position="523"/>
        <end position="537"/>
    </location>
</feature>
<keyword evidence="4" id="KW-1185">Reference proteome</keyword>
<feature type="domain" description="DDE-1" evidence="2">
    <location>
        <begin position="68"/>
        <end position="224"/>
    </location>
</feature>
<evidence type="ECO:0000259" key="2">
    <source>
        <dbReference type="Pfam" id="PF03184"/>
    </source>
</evidence>